<protein>
    <submittedName>
        <fullName evidence="1">Unnamed protein product</fullName>
    </submittedName>
</protein>
<keyword evidence="2" id="KW-1185">Reference proteome</keyword>
<comment type="caution">
    <text evidence="1">The sequence shown here is derived from an EMBL/GenBank/DDBJ whole genome shotgun (WGS) entry which is preliminary data.</text>
</comment>
<evidence type="ECO:0000313" key="2">
    <source>
        <dbReference type="Proteomes" id="UP001165064"/>
    </source>
</evidence>
<gene>
    <name evidence="1" type="ORF">Amon02_001162800</name>
</gene>
<name>A0ACB5U6C6_AMBMO</name>
<dbReference type="EMBL" id="BSXS01012763">
    <property type="protein sequence ID" value="GMF02973.1"/>
    <property type="molecule type" value="Genomic_DNA"/>
</dbReference>
<reference evidence="1" key="1">
    <citation type="submission" date="2023-04" db="EMBL/GenBank/DDBJ databases">
        <title>Ambrosiozyma monospora NBRC 10751.</title>
        <authorList>
            <person name="Ichikawa N."/>
            <person name="Sato H."/>
            <person name="Tonouchi N."/>
        </authorList>
    </citation>
    <scope>NUCLEOTIDE SEQUENCE</scope>
    <source>
        <strain evidence="1">NBRC 10751</strain>
    </source>
</reference>
<sequence>MSMYPHYSKSMPNLAKQAKQSNRPNLPIPGLPAIPISIQESSHTRQSSTADSNYSAYGLIDFYAEMSSYDHSEEDSNDSDDSQSVTNTDTNTNNANPNTHISPKADLHLEIDESDVVTPTTTTPTPTRMAFLATSKPNLNPPSIADRQFILNSDDEDDDDLDLDFGDGAEPFTFINATPDHQSYKNGKHVLSMATMGTLGTIGTTGTTTTTNTSSSAATGSSLRTGPPLNNTTPVRDRVLHTNNNVNGSGRPPTYFSISSANSNGTSHSGGNANDGHPTPAPLHPYPTNGPVYA</sequence>
<organism evidence="1 2">
    <name type="scientific">Ambrosiozyma monospora</name>
    <name type="common">Yeast</name>
    <name type="synonym">Endomycopsis monosporus</name>
    <dbReference type="NCBI Taxonomy" id="43982"/>
    <lineage>
        <taxon>Eukaryota</taxon>
        <taxon>Fungi</taxon>
        <taxon>Dikarya</taxon>
        <taxon>Ascomycota</taxon>
        <taxon>Saccharomycotina</taxon>
        <taxon>Pichiomycetes</taxon>
        <taxon>Pichiales</taxon>
        <taxon>Pichiaceae</taxon>
        <taxon>Ambrosiozyma</taxon>
    </lineage>
</organism>
<proteinExistence type="predicted"/>
<dbReference type="Proteomes" id="UP001165064">
    <property type="component" value="Unassembled WGS sequence"/>
</dbReference>
<evidence type="ECO:0000313" key="1">
    <source>
        <dbReference type="EMBL" id="GMF02973.1"/>
    </source>
</evidence>
<accession>A0ACB5U6C6</accession>